<dbReference type="Proteomes" id="UP000018851">
    <property type="component" value="Chromosome"/>
</dbReference>
<evidence type="ECO:0000313" key="2">
    <source>
        <dbReference type="EMBL" id="AHE54765.1"/>
    </source>
</evidence>
<dbReference type="EMBL" id="CP006644">
    <property type="protein sequence ID" value="AHE54765.1"/>
    <property type="molecule type" value="Genomic_DNA"/>
</dbReference>
<reference evidence="2 3" key="1">
    <citation type="submission" date="2013-07" db="EMBL/GenBank/DDBJ databases">
        <title>Completed genome of Sphingomonas sanxanigenens NX02.</title>
        <authorList>
            <person name="Ma T."/>
            <person name="Huang H."/>
            <person name="Wu M."/>
            <person name="Li X."/>
            <person name="Li G."/>
        </authorList>
    </citation>
    <scope>NUCLEOTIDE SEQUENCE [LARGE SCALE GENOMIC DNA]</scope>
    <source>
        <strain evidence="2 3">NX02</strain>
    </source>
</reference>
<dbReference type="RefSeq" id="WP_025292968.1">
    <property type="nucleotide sequence ID" value="NZ_CP006644.1"/>
</dbReference>
<dbReference type="STRING" id="1123269.NX02_15410"/>
<protein>
    <recommendedName>
        <fullName evidence="4">DUF883 domain-containing protein</fullName>
    </recommendedName>
</protein>
<evidence type="ECO:0008006" key="4">
    <source>
        <dbReference type="Google" id="ProtNLM"/>
    </source>
</evidence>
<evidence type="ECO:0000313" key="3">
    <source>
        <dbReference type="Proteomes" id="UP000018851"/>
    </source>
</evidence>
<proteinExistence type="predicted"/>
<feature type="compositionally biased region" description="Low complexity" evidence="1">
    <location>
        <begin position="13"/>
        <end position="29"/>
    </location>
</feature>
<feature type="region of interest" description="Disordered" evidence="1">
    <location>
        <begin position="1"/>
        <end position="29"/>
    </location>
</feature>
<dbReference type="eggNOG" id="ENOG502ZAN6">
    <property type="taxonomic scope" value="Bacteria"/>
</dbReference>
<dbReference type="KEGG" id="ssan:NX02_15410"/>
<organism evidence="2 3">
    <name type="scientific">Sphingomonas sanxanigenens DSM 19645 = NX02</name>
    <dbReference type="NCBI Taxonomy" id="1123269"/>
    <lineage>
        <taxon>Bacteria</taxon>
        <taxon>Pseudomonadati</taxon>
        <taxon>Pseudomonadota</taxon>
        <taxon>Alphaproteobacteria</taxon>
        <taxon>Sphingomonadales</taxon>
        <taxon>Sphingomonadaceae</taxon>
        <taxon>Sphingomonas</taxon>
    </lineage>
</organism>
<gene>
    <name evidence="2" type="ORF">NX02_15410</name>
</gene>
<name>W0AGI3_9SPHN</name>
<dbReference type="AlphaFoldDB" id="W0AGI3"/>
<sequence>MSKVSEGVEKAKAFASETAESARTATSDAVATVKAKAEGAYDTTRTKAAEAVDATKRGAASATRKAGDAVQDNPLAVLVGGLALGALAGTLLPRTRREEELLGDVSRTIHDRAGEAVKAARAAGVEHLDSLGISKENAKAQASSLLDGVVKAAGSAGTAAAEKVKGA</sequence>
<feature type="compositionally biased region" description="Basic and acidic residues" evidence="1">
    <location>
        <begin position="1"/>
        <end position="12"/>
    </location>
</feature>
<dbReference type="PATRIC" id="fig|1123269.5.peg.3010"/>
<keyword evidence="3" id="KW-1185">Reference proteome</keyword>
<accession>W0AGI3</accession>
<evidence type="ECO:0000256" key="1">
    <source>
        <dbReference type="SAM" id="MobiDB-lite"/>
    </source>
</evidence>
<dbReference type="HOGENOM" id="CLU_1593505_0_0_5"/>